<evidence type="ECO:0000313" key="1">
    <source>
        <dbReference type="EMBL" id="KKO19785.1"/>
    </source>
</evidence>
<dbReference type="Proteomes" id="UP000034954">
    <property type="component" value="Unassembled WGS sequence"/>
</dbReference>
<proteinExistence type="predicted"/>
<name>A0A0M2UW35_9BACT</name>
<keyword evidence="2" id="KW-1185">Reference proteome</keyword>
<dbReference type="EMBL" id="LAQJ01000155">
    <property type="protein sequence ID" value="KKO19785.1"/>
    <property type="molecule type" value="Genomic_DNA"/>
</dbReference>
<comment type="caution">
    <text evidence="1">The sequence shown here is derived from an EMBL/GenBank/DDBJ whole genome shotgun (WGS) entry which is preliminary data.</text>
</comment>
<dbReference type="AlphaFoldDB" id="A0A0M2UW35"/>
<sequence length="87" mass="10211">MRTTLNIDDLLMKQLLEATHEKSKTRAIAIAIKDYLKKKRIKKILSYQGTVDIENNWQQLEKEEIMEYEGRNAFQKTSVARKDNSPV</sequence>
<dbReference type="Pfam" id="PF09957">
    <property type="entry name" value="VapB_antitoxin"/>
    <property type="match status" value="1"/>
</dbReference>
<evidence type="ECO:0008006" key="3">
    <source>
        <dbReference type="Google" id="ProtNLM"/>
    </source>
</evidence>
<protein>
    <recommendedName>
        <fullName evidence="3">Antitoxin VapB11</fullName>
    </recommendedName>
</protein>
<organism evidence="1 2">
    <name type="scientific">Candidatus Brocadia fulgida</name>
    <dbReference type="NCBI Taxonomy" id="380242"/>
    <lineage>
        <taxon>Bacteria</taxon>
        <taxon>Pseudomonadati</taxon>
        <taxon>Planctomycetota</taxon>
        <taxon>Candidatus Brocadiia</taxon>
        <taxon>Candidatus Brocadiales</taxon>
        <taxon>Candidatus Brocadiaceae</taxon>
        <taxon>Candidatus Brocadia</taxon>
    </lineage>
</organism>
<reference evidence="1 2" key="1">
    <citation type="journal article" date="2013" name="BMC Microbiol.">
        <title>Identification of the type II cytochrome c maturation pathway in anammox bacteria by comparative genomics.</title>
        <authorList>
            <person name="Ferousi C."/>
            <person name="Speth D.R."/>
            <person name="Reimann J."/>
            <person name="Op den Camp H.J."/>
            <person name="Allen J.W."/>
            <person name="Keltjens J.T."/>
            <person name="Jetten M.S."/>
        </authorList>
    </citation>
    <scope>NUCLEOTIDE SEQUENCE [LARGE SCALE GENOMIC DNA]</scope>
    <source>
        <strain evidence="1">RU1</strain>
    </source>
</reference>
<dbReference type="InterPro" id="IPR019239">
    <property type="entry name" value="VapB_antitoxin"/>
</dbReference>
<accession>A0A0M2UW35</accession>
<gene>
    <name evidence="1" type="ORF">BROFUL_01512</name>
</gene>
<evidence type="ECO:0000313" key="2">
    <source>
        <dbReference type="Proteomes" id="UP000034954"/>
    </source>
</evidence>